<dbReference type="EMBL" id="JBAKAZ010000005">
    <property type="protein sequence ID" value="MEL0628411.1"/>
    <property type="molecule type" value="Genomic_DNA"/>
</dbReference>
<protein>
    <submittedName>
        <fullName evidence="2">Metal-dependent hydrolase</fullName>
    </submittedName>
</protein>
<feature type="transmembrane region" description="Helical" evidence="1">
    <location>
        <begin position="58"/>
        <end position="78"/>
    </location>
</feature>
<keyword evidence="1" id="KW-0812">Transmembrane</keyword>
<organism evidence="2 3">
    <name type="scientific">Psychromonas aquatilis</name>
    <dbReference type="NCBI Taxonomy" id="2005072"/>
    <lineage>
        <taxon>Bacteria</taxon>
        <taxon>Pseudomonadati</taxon>
        <taxon>Pseudomonadota</taxon>
        <taxon>Gammaproteobacteria</taxon>
        <taxon>Alteromonadales</taxon>
        <taxon>Psychromonadaceae</taxon>
        <taxon>Psychromonas</taxon>
    </lineage>
</organism>
<keyword evidence="3" id="KW-1185">Reference proteome</keyword>
<dbReference type="InterPro" id="IPR007404">
    <property type="entry name" value="YdjM-like"/>
</dbReference>
<comment type="caution">
    <text evidence="2">The sequence shown here is derived from an EMBL/GenBank/DDBJ whole genome shotgun (WGS) entry which is preliminary data.</text>
</comment>
<name>A0ABU9GM62_9GAMM</name>
<dbReference type="Proteomes" id="UP001369082">
    <property type="component" value="Unassembled WGS sequence"/>
</dbReference>
<keyword evidence="1" id="KW-0472">Membrane</keyword>
<dbReference type="InterPro" id="IPR053170">
    <property type="entry name" value="Transcription_regulator"/>
</dbReference>
<dbReference type="PANTHER" id="PTHR40031">
    <property type="entry name" value="HYPOTHETICAL MEMBRANE SPANNING PROTEIN"/>
    <property type="match status" value="1"/>
</dbReference>
<dbReference type="RefSeq" id="WP_341596360.1">
    <property type="nucleotide sequence ID" value="NZ_JBAKAZ010000005.1"/>
</dbReference>
<accession>A0ABU9GM62</accession>
<dbReference type="GO" id="GO:0016787">
    <property type="term" value="F:hydrolase activity"/>
    <property type="evidence" value="ECO:0007669"/>
    <property type="project" value="UniProtKB-KW"/>
</dbReference>
<proteinExistence type="predicted"/>
<evidence type="ECO:0000256" key="1">
    <source>
        <dbReference type="SAM" id="Phobius"/>
    </source>
</evidence>
<keyword evidence="1" id="KW-1133">Transmembrane helix</keyword>
<keyword evidence="2" id="KW-0378">Hydrolase</keyword>
<evidence type="ECO:0000313" key="2">
    <source>
        <dbReference type="EMBL" id="MEL0628411.1"/>
    </source>
</evidence>
<reference evidence="2 3" key="1">
    <citation type="submission" date="2024-02" db="EMBL/GenBank/DDBJ databases">
        <title>Bacteria isolated from the canopy kelp, Nereocystis luetkeana.</title>
        <authorList>
            <person name="Pfister C.A."/>
            <person name="Younker I.T."/>
            <person name="Light S.H."/>
        </authorList>
    </citation>
    <scope>NUCLEOTIDE SEQUENCE [LARGE SCALE GENOMIC DNA]</scope>
    <source>
        <strain evidence="2 3">TI.1.05</strain>
    </source>
</reference>
<dbReference type="PANTHER" id="PTHR40031:SF1">
    <property type="entry name" value="MEMBRANE-BOUND METAL-DEPENDENT HYDROLASE"/>
    <property type="match status" value="1"/>
</dbReference>
<gene>
    <name evidence="2" type="ORF">V6256_02210</name>
</gene>
<feature type="transmembrane region" description="Helical" evidence="1">
    <location>
        <begin position="90"/>
        <end position="111"/>
    </location>
</feature>
<dbReference type="Pfam" id="PF04307">
    <property type="entry name" value="YdjM"/>
    <property type="match status" value="1"/>
</dbReference>
<feature type="transmembrane region" description="Helical" evidence="1">
    <location>
        <begin position="123"/>
        <end position="149"/>
    </location>
</feature>
<sequence length="322" mass="36882">MDSLTQIVLGASVAGLVGIKPFGRKAIIGGALLGTLPDLDVFLSYTTAIDNFTFHRGFSHSLFVLAALSLFLYGLVLLIKPNLNVHKKALFLVIFLPLITHPLLDSFTSYGTQLLWPISSPPIAWSSVFVIDPIFTLPLLIAVIGIWFNYRSKKWQKVNRVMLMISCLYLALGQWQFWHIHQRVMQDPITKQSNVFISATPLNTYLWRVISYHDDIYYEAVTNVFDKQPLSWKVHTTGRDLLNGFNSQELQRLEWFSRGMLAFRKQENQLIATDLRIGLKDYYPFTFRIAKGEDQGKWRAIPSEKMPEPEVNLENIIALFKS</sequence>
<evidence type="ECO:0000313" key="3">
    <source>
        <dbReference type="Proteomes" id="UP001369082"/>
    </source>
</evidence>